<dbReference type="InterPro" id="IPR001633">
    <property type="entry name" value="EAL_dom"/>
</dbReference>
<evidence type="ECO:0000259" key="3">
    <source>
        <dbReference type="PROSITE" id="PS50887"/>
    </source>
</evidence>
<keyword evidence="1" id="KW-1133">Transmembrane helix</keyword>
<feature type="domain" description="EAL" evidence="2">
    <location>
        <begin position="495"/>
        <end position="750"/>
    </location>
</feature>
<dbReference type="GO" id="GO:0071111">
    <property type="term" value="F:cyclic-guanylate-specific phosphodiesterase activity"/>
    <property type="evidence" value="ECO:0007669"/>
    <property type="project" value="InterPro"/>
</dbReference>
<dbReference type="SMART" id="SM00052">
    <property type="entry name" value="EAL"/>
    <property type="match status" value="1"/>
</dbReference>
<gene>
    <name evidence="4" type="ORF">IAC13_01025</name>
</gene>
<dbReference type="Pfam" id="PF00990">
    <property type="entry name" value="GGDEF"/>
    <property type="match status" value="1"/>
</dbReference>
<dbReference type="InterPro" id="IPR000160">
    <property type="entry name" value="GGDEF_dom"/>
</dbReference>
<reference evidence="4" key="1">
    <citation type="submission" date="2020-10" db="EMBL/GenBank/DDBJ databases">
        <authorList>
            <person name="Gilroy R."/>
        </authorList>
    </citation>
    <scope>NUCLEOTIDE SEQUENCE</scope>
    <source>
        <strain evidence="4">E3-2379</strain>
    </source>
</reference>
<dbReference type="Gene3D" id="3.30.70.270">
    <property type="match status" value="1"/>
</dbReference>
<keyword evidence="1" id="KW-0472">Membrane</keyword>
<evidence type="ECO:0000259" key="2">
    <source>
        <dbReference type="PROSITE" id="PS50883"/>
    </source>
</evidence>
<dbReference type="CDD" id="cd01948">
    <property type="entry name" value="EAL"/>
    <property type="match status" value="1"/>
</dbReference>
<feature type="domain" description="GGDEF" evidence="3">
    <location>
        <begin position="351"/>
        <end position="486"/>
    </location>
</feature>
<evidence type="ECO:0000313" key="5">
    <source>
        <dbReference type="Proteomes" id="UP000823618"/>
    </source>
</evidence>
<dbReference type="PANTHER" id="PTHR33121">
    <property type="entry name" value="CYCLIC DI-GMP PHOSPHODIESTERASE PDEF"/>
    <property type="match status" value="1"/>
</dbReference>
<keyword evidence="1" id="KW-0812">Transmembrane</keyword>
<proteinExistence type="predicted"/>
<accession>A0A9D9N6N1</accession>
<sequence>MNEKVIKKRIKVMVILVLFLTIILGSGTSAILLVLKRVQVNVRSTDVKKQLKEYNVALDRQFEADFQILSTLAPFLKDLGDIRSKKFLQSLEKANLSNTFIKMAYFTPEKEGVLVDIHHNGSQKIVWNSLEKTLQTVVEKALNEQKVISDIYEDTDTKEHYIGYAVPVYKNEQVQGVLVGINSLSVYSNILSMKESGVSNFDIYMVDNEANVFISFEDQLIQRNKYEAISLMDQEKVEKFIQSGKQGSVQIRVNHELYPLYFQPMSQNGWYLLALDVSYEKVDSIQYLITIVGIVVAGILILYGIFILAGYRLFVGSIRELVQLAYYDRLTGAYNLDKFRQRASELLGQEERYSLAILNIRRFRYINDVLGMKKADEILCEVRNILEKALEPEEIYCRNNSDQFYILLKETDKEILKQRIMEIQQTISNISNYIDNNYKVTTCVGVSIQETQKQGKKWEEELLHQAEFAVKCSKSGHTNQIVFYSDKVHRMDYEQGSIENDMEESLKNGEFQMFLQPKVSLHDQTIKGAEALVRWIKEDGTIIYPDLFIPAFERNGFCSELDMYMVEQACKKLREWLDKGYEPIQISVNQSKRLFYQAHYIERLCKIREKYQIPARLIMLEILEGLAVGNVQELNEVIKQLQEKGFEISMDDFGAGYSSLNVLGSLEINELKLDRQFLMPSTADNEKKQRTIMKNIVRLAKDLSIRIVVEGVETKENEEFIKSIGCDTGQGYYYSRPIPTNEFEDKFMKK</sequence>
<evidence type="ECO:0000313" key="4">
    <source>
        <dbReference type="EMBL" id="MBO8462496.1"/>
    </source>
</evidence>
<dbReference type="InterPro" id="IPR050706">
    <property type="entry name" value="Cyclic-di-GMP_PDE-like"/>
</dbReference>
<comment type="caution">
    <text evidence="4">The sequence shown here is derived from an EMBL/GenBank/DDBJ whole genome shotgun (WGS) entry which is preliminary data.</text>
</comment>
<reference evidence="4" key="2">
    <citation type="journal article" date="2021" name="PeerJ">
        <title>Extensive microbial diversity within the chicken gut microbiome revealed by metagenomics and culture.</title>
        <authorList>
            <person name="Gilroy R."/>
            <person name="Ravi A."/>
            <person name="Getino M."/>
            <person name="Pursley I."/>
            <person name="Horton D.L."/>
            <person name="Alikhan N.F."/>
            <person name="Baker D."/>
            <person name="Gharbi K."/>
            <person name="Hall N."/>
            <person name="Watson M."/>
            <person name="Adriaenssens E.M."/>
            <person name="Foster-Nyarko E."/>
            <person name="Jarju S."/>
            <person name="Secka A."/>
            <person name="Antonio M."/>
            <person name="Oren A."/>
            <person name="Chaudhuri R.R."/>
            <person name="La Ragione R."/>
            <person name="Hildebrand F."/>
            <person name="Pallen M.J."/>
        </authorList>
    </citation>
    <scope>NUCLEOTIDE SEQUENCE</scope>
    <source>
        <strain evidence="4">E3-2379</strain>
    </source>
</reference>
<feature type="transmembrane region" description="Helical" evidence="1">
    <location>
        <begin position="287"/>
        <end position="311"/>
    </location>
</feature>
<name>A0A9D9N6N1_9FIRM</name>
<protein>
    <submittedName>
        <fullName evidence="4">EAL domain-containing protein</fullName>
    </submittedName>
</protein>
<dbReference type="PANTHER" id="PTHR33121:SF70">
    <property type="entry name" value="SIGNALING PROTEIN YKOW"/>
    <property type="match status" value="1"/>
</dbReference>
<dbReference type="PROSITE" id="PS50883">
    <property type="entry name" value="EAL"/>
    <property type="match status" value="1"/>
</dbReference>
<feature type="transmembrane region" description="Helical" evidence="1">
    <location>
        <begin position="12"/>
        <end position="35"/>
    </location>
</feature>
<dbReference type="NCBIfam" id="TIGR00254">
    <property type="entry name" value="GGDEF"/>
    <property type="match status" value="1"/>
</dbReference>
<dbReference type="InterPro" id="IPR035919">
    <property type="entry name" value="EAL_sf"/>
</dbReference>
<dbReference type="SUPFAM" id="SSF141868">
    <property type="entry name" value="EAL domain-like"/>
    <property type="match status" value="1"/>
</dbReference>
<dbReference type="SMART" id="SM00267">
    <property type="entry name" value="GGDEF"/>
    <property type="match status" value="1"/>
</dbReference>
<dbReference type="EMBL" id="JADIML010000027">
    <property type="protein sequence ID" value="MBO8462496.1"/>
    <property type="molecule type" value="Genomic_DNA"/>
</dbReference>
<dbReference type="AlphaFoldDB" id="A0A9D9N6N1"/>
<dbReference type="SUPFAM" id="SSF55073">
    <property type="entry name" value="Nucleotide cyclase"/>
    <property type="match status" value="1"/>
</dbReference>
<dbReference type="InterPro" id="IPR029787">
    <property type="entry name" value="Nucleotide_cyclase"/>
</dbReference>
<evidence type="ECO:0000256" key="1">
    <source>
        <dbReference type="SAM" id="Phobius"/>
    </source>
</evidence>
<dbReference type="Proteomes" id="UP000823618">
    <property type="component" value="Unassembled WGS sequence"/>
</dbReference>
<dbReference type="InterPro" id="IPR043128">
    <property type="entry name" value="Rev_trsase/Diguanyl_cyclase"/>
</dbReference>
<dbReference type="PROSITE" id="PS50887">
    <property type="entry name" value="GGDEF"/>
    <property type="match status" value="1"/>
</dbReference>
<dbReference type="CDD" id="cd01949">
    <property type="entry name" value="GGDEF"/>
    <property type="match status" value="1"/>
</dbReference>
<dbReference type="Gene3D" id="3.20.20.450">
    <property type="entry name" value="EAL domain"/>
    <property type="match status" value="1"/>
</dbReference>
<dbReference type="Gene3D" id="3.30.450.20">
    <property type="entry name" value="PAS domain"/>
    <property type="match status" value="1"/>
</dbReference>
<dbReference type="Pfam" id="PF00563">
    <property type="entry name" value="EAL"/>
    <property type="match status" value="1"/>
</dbReference>
<organism evidence="4 5">
    <name type="scientific">Candidatus Scybalomonas excrementavium</name>
    <dbReference type="NCBI Taxonomy" id="2840943"/>
    <lineage>
        <taxon>Bacteria</taxon>
        <taxon>Bacillati</taxon>
        <taxon>Bacillota</taxon>
        <taxon>Clostridia</taxon>
        <taxon>Lachnospirales</taxon>
        <taxon>Lachnospiraceae</taxon>
        <taxon>Lachnospiraceae incertae sedis</taxon>
        <taxon>Candidatus Scybalomonas</taxon>
    </lineage>
</organism>